<dbReference type="SUPFAM" id="SSF51182">
    <property type="entry name" value="RmlC-like cupins"/>
    <property type="match status" value="1"/>
</dbReference>
<dbReference type="SMART" id="SM00342">
    <property type="entry name" value="HTH_ARAC"/>
    <property type="match status" value="1"/>
</dbReference>
<proteinExistence type="predicted"/>
<dbReference type="PROSITE" id="PS01124">
    <property type="entry name" value="HTH_ARAC_FAMILY_2"/>
    <property type="match status" value="1"/>
</dbReference>
<evidence type="ECO:0000256" key="4">
    <source>
        <dbReference type="ARBA" id="ARBA00023163"/>
    </source>
</evidence>
<protein>
    <submittedName>
        <fullName evidence="5">Helix-turn-helix domain-containing protein</fullName>
    </submittedName>
</protein>
<dbReference type="FunFam" id="1.10.10.60:FF:000132">
    <property type="entry name" value="AraC family transcriptional regulator"/>
    <property type="match status" value="1"/>
</dbReference>
<dbReference type="InterPro" id="IPR011051">
    <property type="entry name" value="RmlC_Cupin_sf"/>
</dbReference>
<comment type="caution">
    <text evidence="5">The sequence shown here is derived from an EMBL/GenBank/DDBJ whole genome shotgun (WGS) entry which is preliminary data.</text>
</comment>
<keyword evidence="1" id="KW-0678">Repressor</keyword>
<dbReference type="InterPro" id="IPR014710">
    <property type="entry name" value="RmlC-like_jellyroll"/>
</dbReference>
<dbReference type="Pfam" id="PF12833">
    <property type="entry name" value="HTH_18"/>
    <property type="match status" value="1"/>
</dbReference>
<dbReference type="GO" id="GO:0003700">
    <property type="term" value="F:DNA-binding transcription factor activity"/>
    <property type="evidence" value="ECO:0007669"/>
    <property type="project" value="InterPro"/>
</dbReference>
<evidence type="ECO:0000256" key="2">
    <source>
        <dbReference type="ARBA" id="ARBA00023015"/>
    </source>
</evidence>
<keyword evidence="4" id="KW-0804">Transcription</keyword>
<keyword evidence="2" id="KW-0805">Transcription regulation</keyword>
<dbReference type="AlphaFoldDB" id="A0A7X5AU33"/>
<accession>A0A7X5AU33</accession>
<name>A0A7X5AU33_9GAMM</name>
<dbReference type="InterPro" id="IPR003313">
    <property type="entry name" value="AraC-bd"/>
</dbReference>
<organism evidence="5 6">
    <name type="scientific">Photobacterium halotolerans</name>
    <dbReference type="NCBI Taxonomy" id="265726"/>
    <lineage>
        <taxon>Bacteria</taxon>
        <taxon>Pseudomonadati</taxon>
        <taxon>Pseudomonadota</taxon>
        <taxon>Gammaproteobacteria</taxon>
        <taxon>Vibrionales</taxon>
        <taxon>Vibrionaceae</taxon>
        <taxon>Photobacterium</taxon>
    </lineage>
</organism>
<reference evidence="5 6" key="1">
    <citation type="submission" date="2017-05" db="EMBL/GenBank/DDBJ databases">
        <title>High clonality and local adaptation shapes Vibrionaceae linages within an endangered oasis.</title>
        <authorList>
            <person name="Vazquez-Rosas-Landa M."/>
        </authorList>
    </citation>
    <scope>NUCLEOTIDE SEQUENCE [LARGE SCALE GENOMIC DNA]</scope>
    <source>
        <strain evidence="5 6">P46_P4S1P180</strain>
    </source>
</reference>
<evidence type="ECO:0000256" key="1">
    <source>
        <dbReference type="ARBA" id="ARBA00022491"/>
    </source>
</evidence>
<keyword evidence="3" id="KW-0238">DNA-binding</keyword>
<dbReference type="PANTHER" id="PTHR11019:SF159">
    <property type="entry name" value="TRANSCRIPTIONAL REGULATOR-RELATED"/>
    <property type="match status" value="1"/>
</dbReference>
<dbReference type="Gene3D" id="1.10.10.60">
    <property type="entry name" value="Homeodomain-like"/>
    <property type="match status" value="1"/>
</dbReference>
<dbReference type="Gene3D" id="2.60.120.10">
    <property type="entry name" value="Jelly Rolls"/>
    <property type="match status" value="1"/>
</dbReference>
<dbReference type="InterPro" id="IPR009057">
    <property type="entry name" value="Homeodomain-like_sf"/>
</dbReference>
<dbReference type="CDD" id="cd06124">
    <property type="entry name" value="cupin_NimR-like_N"/>
    <property type="match status" value="1"/>
</dbReference>
<dbReference type="InterPro" id="IPR018060">
    <property type="entry name" value="HTH_AraC"/>
</dbReference>
<dbReference type="Proteomes" id="UP000465712">
    <property type="component" value="Unassembled WGS sequence"/>
</dbReference>
<evidence type="ECO:0000313" key="5">
    <source>
        <dbReference type="EMBL" id="NAW66993.1"/>
    </source>
</evidence>
<dbReference type="RefSeq" id="WP_161446435.1">
    <property type="nucleotide sequence ID" value="NZ_WXWV01000178.1"/>
</dbReference>
<gene>
    <name evidence="5" type="ORF">CAG72_17500</name>
</gene>
<dbReference type="EMBL" id="WXWW01000249">
    <property type="protein sequence ID" value="NAW66993.1"/>
    <property type="molecule type" value="Genomic_DNA"/>
</dbReference>
<dbReference type="SUPFAM" id="SSF46689">
    <property type="entry name" value="Homeodomain-like"/>
    <property type="match status" value="2"/>
</dbReference>
<sequence>MALIEQSTYFDADDFETDVIGIAARLGKHDSGMHRHQKAQLLYAPQGCMNITLNGMRCVLPPTRAAWIPAGTLHCAEMYQVVEYRSLYFDPRLTTHLEDRVKIIEVNPLLQALIERMAFWPWDKPADSMQLTHALFFEELHDAREACLSLPLPSDRRLSAWLNALHLDQQNAPTLKMLSEQIGASSKTISRLFIRETGMPYQDWRQQWRLLKAIELLSAGLQVNDVAYRLEFSSDSAFIAFFKQQTGQTPLYYIRGGH</sequence>
<evidence type="ECO:0000256" key="3">
    <source>
        <dbReference type="ARBA" id="ARBA00023125"/>
    </source>
</evidence>
<evidence type="ECO:0000313" key="6">
    <source>
        <dbReference type="Proteomes" id="UP000465712"/>
    </source>
</evidence>
<dbReference type="GO" id="GO:0043565">
    <property type="term" value="F:sequence-specific DNA binding"/>
    <property type="evidence" value="ECO:0007669"/>
    <property type="project" value="InterPro"/>
</dbReference>
<dbReference type="Pfam" id="PF02311">
    <property type="entry name" value="AraC_binding"/>
    <property type="match status" value="1"/>
</dbReference>
<dbReference type="PANTHER" id="PTHR11019">
    <property type="entry name" value="HTH-TYPE TRANSCRIPTIONAL REGULATOR NIMR"/>
    <property type="match status" value="1"/>
</dbReference>